<name>A0A1Q9EJ50_SYMMI</name>
<protein>
    <submittedName>
        <fullName evidence="1">Uncharacterized protein</fullName>
    </submittedName>
</protein>
<evidence type="ECO:0000313" key="2">
    <source>
        <dbReference type="Proteomes" id="UP000186817"/>
    </source>
</evidence>
<dbReference type="AlphaFoldDB" id="A0A1Q9EJ50"/>
<dbReference type="EMBL" id="LSRX01000138">
    <property type="protein sequence ID" value="OLQ07459.1"/>
    <property type="molecule type" value="Genomic_DNA"/>
</dbReference>
<keyword evidence="2" id="KW-1185">Reference proteome</keyword>
<comment type="caution">
    <text evidence="1">The sequence shown here is derived from an EMBL/GenBank/DDBJ whole genome shotgun (WGS) entry which is preliminary data.</text>
</comment>
<gene>
    <name evidence="1" type="ORF">AK812_SmicGene9141</name>
</gene>
<proteinExistence type="predicted"/>
<reference evidence="1 2" key="1">
    <citation type="submission" date="2016-02" db="EMBL/GenBank/DDBJ databases">
        <title>Genome analysis of coral dinoflagellate symbionts highlights evolutionary adaptations to a symbiotic lifestyle.</title>
        <authorList>
            <person name="Aranda M."/>
            <person name="Li Y."/>
            <person name="Liew Y.J."/>
            <person name="Baumgarten S."/>
            <person name="Simakov O."/>
            <person name="Wilson M."/>
            <person name="Piel J."/>
            <person name="Ashoor H."/>
            <person name="Bougouffa S."/>
            <person name="Bajic V.B."/>
            <person name="Ryu T."/>
            <person name="Ravasi T."/>
            <person name="Bayer T."/>
            <person name="Micklem G."/>
            <person name="Kim H."/>
            <person name="Bhak J."/>
            <person name="Lajeunesse T.C."/>
            <person name="Voolstra C.R."/>
        </authorList>
    </citation>
    <scope>NUCLEOTIDE SEQUENCE [LARGE SCALE GENOMIC DNA]</scope>
    <source>
        <strain evidence="1 2">CCMP2467</strain>
    </source>
</reference>
<evidence type="ECO:0000313" key="1">
    <source>
        <dbReference type="EMBL" id="OLQ07459.1"/>
    </source>
</evidence>
<sequence length="208" mass="22954">MKRSERPWRGYHWCWRCHQYGFAPGFGCRNEDCSGNIEQEWAAYGEMHGIPQFKPSPQITELDDGDDNQGLRSGHSIAGHATAELLGLGAVHAETSAAKLWSGKEEVDGSLHEDTRTEISGPLSSVENFAFGNRRLANPSSFLDLEVAPGETLLFSKRDAATYFDTLAVPSELRSWFGQPPVSVKELAAAGLSYKEIHGLCDDVPWML</sequence>
<dbReference type="Proteomes" id="UP000186817">
    <property type="component" value="Unassembled WGS sequence"/>
</dbReference>
<accession>A0A1Q9EJ50</accession>
<organism evidence="1 2">
    <name type="scientific">Symbiodinium microadriaticum</name>
    <name type="common">Dinoflagellate</name>
    <name type="synonym">Zooxanthella microadriatica</name>
    <dbReference type="NCBI Taxonomy" id="2951"/>
    <lineage>
        <taxon>Eukaryota</taxon>
        <taxon>Sar</taxon>
        <taxon>Alveolata</taxon>
        <taxon>Dinophyceae</taxon>
        <taxon>Suessiales</taxon>
        <taxon>Symbiodiniaceae</taxon>
        <taxon>Symbiodinium</taxon>
    </lineage>
</organism>